<reference evidence="1 2" key="1">
    <citation type="journal article" date="2021" name="Hortic Res">
        <title>Chromosome-scale assembly of the Dendrobium chrysotoxum genome enhances the understanding of orchid evolution.</title>
        <authorList>
            <person name="Zhang Y."/>
            <person name="Zhang G.Q."/>
            <person name="Zhang D."/>
            <person name="Liu X.D."/>
            <person name="Xu X.Y."/>
            <person name="Sun W.H."/>
            <person name="Yu X."/>
            <person name="Zhu X."/>
            <person name="Wang Z.W."/>
            <person name="Zhao X."/>
            <person name="Zhong W.Y."/>
            <person name="Chen H."/>
            <person name="Yin W.L."/>
            <person name="Huang T."/>
            <person name="Niu S.C."/>
            <person name="Liu Z.J."/>
        </authorList>
    </citation>
    <scope>NUCLEOTIDE SEQUENCE [LARGE SCALE GENOMIC DNA]</scope>
    <source>
        <strain evidence="1">Lindl</strain>
    </source>
</reference>
<protein>
    <submittedName>
        <fullName evidence="1">Uncharacterized protein</fullName>
    </submittedName>
</protein>
<sequence>MKGRYRLHIHVKWRKERLQVEQHHDMFGDMPNTLDVIRQPLVFLEIDDYPVLVKRLRRLVIYFQNTYKCKDQYKRKSTKEREYVT</sequence>
<organism evidence="1 2">
    <name type="scientific">Dendrobium chrysotoxum</name>
    <name type="common">Orchid</name>
    <dbReference type="NCBI Taxonomy" id="161865"/>
    <lineage>
        <taxon>Eukaryota</taxon>
        <taxon>Viridiplantae</taxon>
        <taxon>Streptophyta</taxon>
        <taxon>Embryophyta</taxon>
        <taxon>Tracheophyta</taxon>
        <taxon>Spermatophyta</taxon>
        <taxon>Magnoliopsida</taxon>
        <taxon>Liliopsida</taxon>
        <taxon>Asparagales</taxon>
        <taxon>Orchidaceae</taxon>
        <taxon>Epidendroideae</taxon>
        <taxon>Malaxideae</taxon>
        <taxon>Dendrobiinae</taxon>
        <taxon>Dendrobium</taxon>
    </lineage>
</organism>
<name>A0AAV7HM21_DENCH</name>
<evidence type="ECO:0000313" key="2">
    <source>
        <dbReference type="Proteomes" id="UP000775213"/>
    </source>
</evidence>
<gene>
    <name evidence="1" type="ORF">IEQ34_003398</name>
</gene>
<dbReference type="EMBL" id="JAGFBR010000004">
    <property type="protein sequence ID" value="KAH0468365.1"/>
    <property type="molecule type" value="Genomic_DNA"/>
</dbReference>
<comment type="caution">
    <text evidence="1">The sequence shown here is derived from an EMBL/GenBank/DDBJ whole genome shotgun (WGS) entry which is preliminary data.</text>
</comment>
<keyword evidence="2" id="KW-1185">Reference proteome</keyword>
<dbReference type="AlphaFoldDB" id="A0AAV7HM21"/>
<accession>A0AAV7HM21</accession>
<evidence type="ECO:0000313" key="1">
    <source>
        <dbReference type="EMBL" id="KAH0468365.1"/>
    </source>
</evidence>
<dbReference type="Proteomes" id="UP000775213">
    <property type="component" value="Unassembled WGS sequence"/>
</dbReference>
<proteinExistence type="predicted"/>